<name>A0A0A5HXK3_PHOS4</name>
<dbReference type="Gene3D" id="3.40.50.10220">
    <property type="entry name" value="DNA polymerase III, psi subunit"/>
    <property type="match status" value="1"/>
</dbReference>
<dbReference type="GO" id="GO:0003887">
    <property type="term" value="F:DNA-directed DNA polymerase activity"/>
    <property type="evidence" value="ECO:0007669"/>
    <property type="project" value="UniProtKB-KW"/>
</dbReference>
<evidence type="ECO:0000256" key="1">
    <source>
        <dbReference type="PIRNR" id="PIRNR029225"/>
    </source>
</evidence>
<proteinExistence type="predicted"/>
<keyword evidence="1" id="KW-0548">Nucleotidyltransferase</keyword>
<dbReference type="InterPro" id="IPR004615">
    <property type="entry name" value="DNA_pol_III_psi"/>
</dbReference>
<comment type="caution">
    <text evidence="2">The sequence shown here is derived from an EMBL/GenBank/DDBJ whole genome shotgun (WGS) entry which is preliminary data.</text>
</comment>
<dbReference type="RefSeq" id="WP_038191264.1">
    <property type="nucleotide sequence ID" value="NZ_JRWP01000026.1"/>
</dbReference>
<dbReference type="Pfam" id="PF03603">
    <property type="entry name" value="DNA_III_psi"/>
    <property type="match status" value="1"/>
</dbReference>
<evidence type="ECO:0000313" key="3">
    <source>
        <dbReference type="Proteomes" id="UP000030451"/>
    </source>
</evidence>
<gene>
    <name evidence="2" type="ORF">NM06_12230</name>
</gene>
<dbReference type="InterPro" id="IPR036654">
    <property type="entry name" value="DNA_pol_III_psi_sf"/>
</dbReference>
<reference evidence="2 3" key="1">
    <citation type="submission" date="2014-10" db="EMBL/GenBank/DDBJ databases">
        <title>Genome sequencing of Vibrio sinaloensis T08.</title>
        <authorList>
            <person name="Chan K.-G."/>
            <person name="Mohamad N.I."/>
        </authorList>
    </citation>
    <scope>NUCLEOTIDE SEQUENCE [LARGE SCALE GENOMIC DNA]</scope>
    <source>
        <strain evidence="2 3">T08</strain>
    </source>
</reference>
<organism evidence="2 3">
    <name type="scientific">Photobacterium sp. (strain ATCC 43367)</name>
    <dbReference type="NCBI Taxonomy" id="379097"/>
    <lineage>
        <taxon>Bacteria</taxon>
        <taxon>Pseudomonadati</taxon>
        <taxon>Pseudomonadota</taxon>
        <taxon>Gammaproteobacteria</taxon>
        <taxon>Vibrionales</taxon>
        <taxon>Vibrionaceae</taxon>
        <taxon>Vibrio</taxon>
        <taxon>Vibrio oreintalis group</taxon>
    </lineage>
</organism>
<evidence type="ECO:0000313" key="2">
    <source>
        <dbReference type="EMBL" id="KGY08229.1"/>
    </source>
</evidence>
<dbReference type="PIRSF" id="PIRSF029225">
    <property type="entry name" value="DNA_pol_III_psi"/>
    <property type="match status" value="1"/>
</dbReference>
<dbReference type="AlphaFoldDB" id="A0A0A5HXK3"/>
<protein>
    <recommendedName>
        <fullName evidence="1">DNA polymerase III subunit psi</fullName>
    </recommendedName>
</protein>
<dbReference type="Proteomes" id="UP000030451">
    <property type="component" value="Unassembled WGS sequence"/>
</dbReference>
<dbReference type="NCBIfam" id="NF004764">
    <property type="entry name" value="PRK06100.1"/>
    <property type="match status" value="1"/>
</dbReference>
<dbReference type="GO" id="GO:0006260">
    <property type="term" value="P:DNA replication"/>
    <property type="evidence" value="ECO:0007669"/>
    <property type="project" value="UniProtKB-KW"/>
</dbReference>
<accession>A0A0A5HXK3</accession>
<dbReference type="OrthoDB" id="5609147at2"/>
<keyword evidence="1" id="KW-0235">DNA replication</keyword>
<comment type="function">
    <text evidence="1">Part of the beta sliding clamp loading complex, which hydrolyzes ATP to load the beta clamp onto primed DNA to form the DNA replication pre-initiation complex. DNA polymerase III is a complex, multichain enzyme responsible for most of the replicative synthesis in bacteria. This DNA polymerase also exhibits 3' to 5' exonuclease activity.</text>
</comment>
<dbReference type="GO" id="GO:0008408">
    <property type="term" value="F:3'-5' exonuclease activity"/>
    <property type="evidence" value="ECO:0007669"/>
    <property type="project" value="InterPro"/>
</dbReference>
<sequence>MTQQEQQYLHEMGIQSYEIAHPERLLGYSTPKWVLPESCQLLLVSPQLPQGATAVMFERVLKSINLSLEQALHIYPEQLGLLSQHSLEWVWFAGCDKNEEVTAKMLTSPLLEEIDGNTQHRRSLWQQICTYQ</sequence>
<dbReference type="EMBL" id="JRWP01000026">
    <property type="protein sequence ID" value="KGY08229.1"/>
    <property type="molecule type" value="Genomic_DNA"/>
</dbReference>
<dbReference type="STRING" id="379097.SE23_08090"/>
<keyword evidence="1" id="KW-0239">DNA-directed DNA polymerase</keyword>
<dbReference type="SUPFAM" id="SSF102220">
    <property type="entry name" value="DNA polymerase III psi subunit"/>
    <property type="match status" value="1"/>
</dbReference>
<keyword evidence="1" id="KW-0808">Transferase</keyword>